<evidence type="ECO:0000313" key="1">
    <source>
        <dbReference type="EMBL" id="GAG90563.1"/>
    </source>
</evidence>
<dbReference type="AlphaFoldDB" id="X1C2B6"/>
<name>X1C2B6_9ZZZZ</name>
<gene>
    <name evidence="1" type="ORF">S01H4_48180</name>
</gene>
<reference evidence="1" key="1">
    <citation type="journal article" date="2014" name="Front. Microbiol.">
        <title>High frequency of phylogenetically diverse reductive dehalogenase-homologous genes in deep subseafloor sedimentary metagenomes.</title>
        <authorList>
            <person name="Kawai M."/>
            <person name="Futagami T."/>
            <person name="Toyoda A."/>
            <person name="Takaki Y."/>
            <person name="Nishi S."/>
            <person name="Hori S."/>
            <person name="Arai W."/>
            <person name="Tsubouchi T."/>
            <person name="Morono Y."/>
            <person name="Uchiyama I."/>
            <person name="Ito T."/>
            <person name="Fujiyama A."/>
            <person name="Inagaki F."/>
            <person name="Takami H."/>
        </authorList>
    </citation>
    <scope>NUCLEOTIDE SEQUENCE</scope>
    <source>
        <strain evidence="1">Expedition CK06-06</strain>
    </source>
</reference>
<organism evidence="1">
    <name type="scientific">marine sediment metagenome</name>
    <dbReference type="NCBI Taxonomy" id="412755"/>
    <lineage>
        <taxon>unclassified sequences</taxon>
        <taxon>metagenomes</taxon>
        <taxon>ecological metagenomes</taxon>
    </lineage>
</organism>
<comment type="caution">
    <text evidence="1">The sequence shown here is derived from an EMBL/GenBank/DDBJ whole genome shotgun (WGS) entry which is preliminary data.</text>
</comment>
<feature type="non-terminal residue" evidence="1">
    <location>
        <position position="67"/>
    </location>
</feature>
<accession>X1C2B6</accession>
<protein>
    <submittedName>
        <fullName evidence="1">Uncharacterized protein</fullName>
    </submittedName>
</protein>
<proteinExistence type="predicted"/>
<sequence>MKNQEGLKLYGKWRLTAKHIKTGEVIVKEGDNLITTVGRALVGDMLIDETGYDTGLTYCALGTDNTA</sequence>
<dbReference type="EMBL" id="BART01027130">
    <property type="protein sequence ID" value="GAG90563.1"/>
    <property type="molecule type" value="Genomic_DNA"/>
</dbReference>